<reference evidence="2 3" key="1">
    <citation type="submission" date="2017-09" db="EMBL/GenBank/DDBJ databases">
        <title>Genome sequencing of Besnoitia besnoiti strain Bb-Ger1.</title>
        <authorList>
            <person name="Schares G."/>
            <person name="Venepally P."/>
            <person name="Lorenzi H.A."/>
        </authorList>
    </citation>
    <scope>NUCLEOTIDE SEQUENCE [LARGE SCALE GENOMIC DNA]</scope>
    <source>
        <strain evidence="2 3">Bb-Ger1</strain>
    </source>
</reference>
<feature type="compositionally biased region" description="Low complexity" evidence="1">
    <location>
        <begin position="29"/>
        <end position="47"/>
    </location>
</feature>
<feature type="region of interest" description="Disordered" evidence="1">
    <location>
        <begin position="360"/>
        <end position="389"/>
    </location>
</feature>
<gene>
    <name evidence="2" type="ORF">BESB_021810</name>
</gene>
<dbReference type="GeneID" id="40307242"/>
<protein>
    <recommendedName>
        <fullName evidence="4">Chromosome III, complete sequence, related</fullName>
    </recommendedName>
</protein>
<comment type="caution">
    <text evidence="2">The sequence shown here is derived from an EMBL/GenBank/DDBJ whole genome shotgun (WGS) entry which is preliminary data.</text>
</comment>
<feature type="compositionally biased region" description="Acidic residues" evidence="1">
    <location>
        <begin position="600"/>
        <end position="610"/>
    </location>
</feature>
<dbReference type="Proteomes" id="UP000224006">
    <property type="component" value="Chromosome XI"/>
</dbReference>
<dbReference type="RefSeq" id="XP_029216249.1">
    <property type="nucleotide sequence ID" value="XM_029360890.1"/>
</dbReference>
<keyword evidence="3" id="KW-1185">Reference proteome</keyword>
<feature type="region of interest" description="Disordered" evidence="1">
    <location>
        <begin position="593"/>
        <end position="617"/>
    </location>
</feature>
<sequence>MLGDLMCSRGNVARGARVRGSLSFKTRFSAPSGSSAPATSSSRASGSLPPRALPYCALPESLHLSARRSRLCGAALPLRAPAPSWTSASGCSLSSSCSRQPASASSSSPTLTAAPRRQVLRFSTARACGAPRELLPAGVRTPQPARWISTAQAGRQEACEEADAAVAEAATKESVGAKAGSAEEGASHMHAATKEEIVQGGFSEAEPLAAAEARESAAGAEAQDSQQRDSAAAEPGAALSSSPEAASSALPPEFWDCPNDLLEFLAPPPLENFFSVDGGDLEPEQVREVIRQVFRPAGRGALAADRVEPSLWCRDGAVGGSAAARGEELPPWLKYPEPNALWPNPLLHNHRLKPFALPRPATAAAEGDGEKAEDGERLSGRKKTAGESLAAQQLRANKSRLEHLWKFARSYGVAWDELDAVYIHFIEMRRAREENWEKHRNELLQYASIVAARELKERRKQEIKEAGVDLADVEPQHREHMLLPRSLHRQETRKLFFQWHRSYMGPWRPGGLQKLMKAVVTLRMLQRETNERFLFLNKQTGGSEADGEEERLQREAELMKILKKPAQNRGLAPDSLAEEDAADDVWDFHAVGRKAHAEAAQEDDAEEEEEGQVKMGQ</sequence>
<dbReference type="STRING" id="94643.A0A2A9MA40"/>
<dbReference type="EMBL" id="NWUJ01000012">
    <property type="protein sequence ID" value="PFH32240.1"/>
    <property type="molecule type" value="Genomic_DNA"/>
</dbReference>
<proteinExistence type="predicted"/>
<dbReference type="KEGG" id="bbes:BESB_021810"/>
<feature type="compositionally biased region" description="Basic and acidic residues" evidence="1">
    <location>
        <begin position="368"/>
        <end position="379"/>
    </location>
</feature>
<feature type="region of interest" description="Disordered" evidence="1">
    <location>
        <begin position="27"/>
        <end position="47"/>
    </location>
</feature>
<dbReference type="AlphaFoldDB" id="A0A2A9MA40"/>
<name>A0A2A9MA40_BESBE</name>
<evidence type="ECO:0000256" key="1">
    <source>
        <dbReference type="SAM" id="MobiDB-lite"/>
    </source>
</evidence>
<organism evidence="2 3">
    <name type="scientific">Besnoitia besnoiti</name>
    <name type="common">Apicomplexan protozoan</name>
    <dbReference type="NCBI Taxonomy" id="94643"/>
    <lineage>
        <taxon>Eukaryota</taxon>
        <taxon>Sar</taxon>
        <taxon>Alveolata</taxon>
        <taxon>Apicomplexa</taxon>
        <taxon>Conoidasida</taxon>
        <taxon>Coccidia</taxon>
        <taxon>Eucoccidiorida</taxon>
        <taxon>Eimeriorina</taxon>
        <taxon>Sarcocystidae</taxon>
        <taxon>Besnoitia</taxon>
    </lineage>
</organism>
<evidence type="ECO:0000313" key="2">
    <source>
        <dbReference type="EMBL" id="PFH32240.1"/>
    </source>
</evidence>
<dbReference type="OrthoDB" id="448686at2759"/>
<dbReference type="VEuPathDB" id="ToxoDB:BESB_021810"/>
<accession>A0A2A9MA40</accession>
<feature type="region of interest" description="Disordered" evidence="1">
    <location>
        <begin position="207"/>
        <end position="252"/>
    </location>
</feature>
<evidence type="ECO:0008006" key="4">
    <source>
        <dbReference type="Google" id="ProtNLM"/>
    </source>
</evidence>
<evidence type="ECO:0000313" key="3">
    <source>
        <dbReference type="Proteomes" id="UP000224006"/>
    </source>
</evidence>